<proteinExistence type="predicted"/>
<feature type="region of interest" description="Disordered" evidence="1">
    <location>
        <begin position="40"/>
        <end position="96"/>
    </location>
</feature>
<name>A0A6S6T3C0_9BACT</name>
<dbReference type="InterPro" id="IPR002477">
    <property type="entry name" value="Peptidoglycan-bd-like"/>
</dbReference>
<reference evidence="3" key="1">
    <citation type="submission" date="2020-01" db="EMBL/GenBank/DDBJ databases">
        <authorList>
            <person name="Meier V. D."/>
            <person name="Meier V D."/>
        </authorList>
    </citation>
    <scope>NUCLEOTIDE SEQUENCE</scope>
    <source>
        <strain evidence="3">HLG_WM_MAG_02</strain>
    </source>
</reference>
<evidence type="ECO:0000259" key="2">
    <source>
        <dbReference type="Pfam" id="PF01471"/>
    </source>
</evidence>
<feature type="compositionally biased region" description="Basic residues" evidence="1">
    <location>
        <begin position="64"/>
        <end position="75"/>
    </location>
</feature>
<dbReference type="InterPro" id="IPR036365">
    <property type="entry name" value="PGBD-like_sf"/>
</dbReference>
<dbReference type="SUPFAM" id="SSF47090">
    <property type="entry name" value="PGBD-like"/>
    <property type="match status" value="1"/>
</dbReference>
<accession>A0A6S6T3C0</accession>
<feature type="compositionally biased region" description="Basic and acidic residues" evidence="1">
    <location>
        <begin position="43"/>
        <end position="63"/>
    </location>
</feature>
<evidence type="ECO:0000256" key="1">
    <source>
        <dbReference type="SAM" id="MobiDB-lite"/>
    </source>
</evidence>
<dbReference type="EMBL" id="CACVAZ010000115">
    <property type="protein sequence ID" value="CAA6817641.1"/>
    <property type="molecule type" value="Genomic_DNA"/>
</dbReference>
<dbReference type="AlphaFoldDB" id="A0A6S6T3C0"/>
<dbReference type="Pfam" id="PF01471">
    <property type="entry name" value="PG_binding_1"/>
    <property type="match status" value="1"/>
</dbReference>
<evidence type="ECO:0000313" key="3">
    <source>
        <dbReference type="EMBL" id="CAA6817641.1"/>
    </source>
</evidence>
<organism evidence="3">
    <name type="scientific">uncultured Sulfurovum sp</name>
    <dbReference type="NCBI Taxonomy" id="269237"/>
    <lineage>
        <taxon>Bacteria</taxon>
        <taxon>Pseudomonadati</taxon>
        <taxon>Campylobacterota</taxon>
        <taxon>Epsilonproteobacteria</taxon>
        <taxon>Campylobacterales</taxon>
        <taxon>Sulfurovaceae</taxon>
        <taxon>Sulfurovum</taxon>
        <taxon>environmental samples</taxon>
    </lineage>
</organism>
<protein>
    <recommendedName>
        <fullName evidence="2">Peptidoglycan binding-like domain-containing protein</fullName>
    </recommendedName>
</protein>
<feature type="domain" description="Peptidoglycan binding-like" evidence="2">
    <location>
        <begin position="101"/>
        <end position="153"/>
    </location>
</feature>
<feature type="compositionally biased region" description="Basic residues" evidence="1">
    <location>
        <begin position="83"/>
        <end position="92"/>
    </location>
</feature>
<sequence>MCRVYNTLIKQLKDYKMTTLKLLTITALVGTLSMTTLNANSQHQDRVHDKKSASEYQTRDTKKSPKVKNYKKKSEHVKDKKAQGKKHAVKSLKRGDRGIHVKALQRALKKERLYRGPIDGIFRKNVEKAVKKFQKEQRLYADGKVGTKTLRALRLR</sequence>
<dbReference type="Gene3D" id="1.10.101.10">
    <property type="entry name" value="PGBD-like superfamily/PGBD"/>
    <property type="match status" value="1"/>
</dbReference>
<gene>
    <name evidence="3" type="ORF">HELGO_WM18366</name>
</gene>
<dbReference type="InterPro" id="IPR036366">
    <property type="entry name" value="PGBDSf"/>
</dbReference>